<dbReference type="Pfam" id="PF13802">
    <property type="entry name" value="Gal_mutarotas_2"/>
    <property type="match status" value="1"/>
</dbReference>
<dbReference type="GO" id="GO:0030246">
    <property type="term" value="F:carbohydrate binding"/>
    <property type="evidence" value="ECO:0007669"/>
    <property type="project" value="InterPro"/>
</dbReference>
<dbReference type="EMBL" id="QEAQ01000151">
    <property type="protein sequence ID" value="TPX54511.1"/>
    <property type="molecule type" value="Genomic_DNA"/>
</dbReference>
<evidence type="ECO:0000259" key="13">
    <source>
        <dbReference type="Pfam" id="PF13802"/>
    </source>
</evidence>
<dbReference type="InterPro" id="IPR048395">
    <property type="entry name" value="Glyco_hydro_31_C"/>
</dbReference>
<dbReference type="Gene3D" id="2.60.40.1760">
    <property type="entry name" value="glycosyl hydrolase (family 31)"/>
    <property type="match status" value="1"/>
</dbReference>
<dbReference type="Pfam" id="PF21365">
    <property type="entry name" value="Glyco_hydro_31_3rd"/>
    <property type="match status" value="1"/>
</dbReference>
<dbReference type="Gene3D" id="3.20.20.80">
    <property type="entry name" value="Glycosidases"/>
    <property type="match status" value="2"/>
</dbReference>
<feature type="signal peptide" evidence="11">
    <location>
        <begin position="1"/>
        <end position="21"/>
    </location>
</feature>
<dbReference type="InterPro" id="IPR000322">
    <property type="entry name" value="Glyco_hydro_31_TIM"/>
</dbReference>
<dbReference type="GO" id="GO:0006491">
    <property type="term" value="P:N-glycan processing"/>
    <property type="evidence" value="ECO:0007669"/>
    <property type="project" value="TreeGrafter"/>
</dbReference>
<evidence type="ECO:0000259" key="12">
    <source>
        <dbReference type="Pfam" id="PF01055"/>
    </source>
</evidence>
<feature type="domain" description="Glycoside hydrolase family 31 N-terminal" evidence="13">
    <location>
        <begin position="80"/>
        <end position="294"/>
    </location>
</feature>
<keyword evidence="4 11" id="KW-0732">Signal</keyword>
<keyword evidence="8 10" id="KW-0326">Glycosidase</keyword>
<dbReference type="GO" id="GO:0090599">
    <property type="term" value="F:alpha-glucosidase activity"/>
    <property type="evidence" value="ECO:0007669"/>
    <property type="project" value="TreeGrafter"/>
</dbReference>
<keyword evidence="7" id="KW-0325">Glycoprotein</keyword>
<dbReference type="InterPro" id="IPR025887">
    <property type="entry name" value="Glyco_hydro_31_N_dom"/>
</dbReference>
<dbReference type="Gene3D" id="2.60.40.1180">
    <property type="entry name" value="Golgi alpha-mannosidase II"/>
    <property type="match status" value="2"/>
</dbReference>
<dbReference type="GO" id="GO:0017177">
    <property type="term" value="C:glucosidase II complex"/>
    <property type="evidence" value="ECO:0007669"/>
    <property type="project" value="TreeGrafter"/>
</dbReference>
<dbReference type="AlphaFoldDB" id="A0A507DSS3"/>
<feature type="domain" description="Glycoside hydrolase family 31 TIM barrel" evidence="12">
    <location>
        <begin position="338"/>
        <end position="673"/>
    </location>
</feature>
<feature type="chain" id="PRO_5021334239" description="Glucosidase II subunit alpha" evidence="11">
    <location>
        <begin position="22"/>
        <end position="968"/>
    </location>
</feature>
<dbReference type="Pfam" id="PF01055">
    <property type="entry name" value="Glyco_hydro_31_2nd"/>
    <property type="match status" value="1"/>
</dbReference>
<comment type="subcellular location">
    <subcellularLocation>
        <location evidence="1">Endoplasmic reticulum</location>
    </subcellularLocation>
</comment>
<dbReference type="PANTHER" id="PTHR22762">
    <property type="entry name" value="ALPHA-GLUCOSIDASE"/>
    <property type="match status" value="1"/>
</dbReference>
<dbReference type="SUPFAM" id="SSF51011">
    <property type="entry name" value="Glycosyl hydrolase domain"/>
    <property type="match status" value="1"/>
</dbReference>
<evidence type="ECO:0000256" key="8">
    <source>
        <dbReference type="ARBA" id="ARBA00023295"/>
    </source>
</evidence>
<keyword evidence="16" id="KW-1185">Reference proteome</keyword>
<protein>
    <recommendedName>
        <fullName evidence="9">Glucosidase II subunit alpha</fullName>
    </recommendedName>
</protein>
<dbReference type="InterPro" id="IPR011013">
    <property type="entry name" value="Gal_mutarotase_sf_dom"/>
</dbReference>
<evidence type="ECO:0000256" key="3">
    <source>
        <dbReference type="ARBA" id="ARBA00007806"/>
    </source>
</evidence>
<evidence type="ECO:0000256" key="7">
    <source>
        <dbReference type="ARBA" id="ARBA00023180"/>
    </source>
</evidence>
<comment type="similarity">
    <text evidence="3 10">Belongs to the glycosyl hydrolase 31 family.</text>
</comment>
<dbReference type="CDD" id="cd14752">
    <property type="entry name" value="GH31_N"/>
    <property type="match status" value="1"/>
</dbReference>
<proteinExistence type="inferred from homology"/>
<dbReference type="SUPFAM" id="SSF51445">
    <property type="entry name" value="(Trans)glycosidases"/>
    <property type="match status" value="1"/>
</dbReference>
<dbReference type="STRING" id="109895.A0A507DSS3"/>
<dbReference type="Proteomes" id="UP000318582">
    <property type="component" value="Unassembled WGS sequence"/>
</dbReference>
<evidence type="ECO:0000256" key="6">
    <source>
        <dbReference type="ARBA" id="ARBA00022824"/>
    </source>
</evidence>
<evidence type="ECO:0000259" key="14">
    <source>
        <dbReference type="Pfam" id="PF21365"/>
    </source>
</evidence>
<reference evidence="15 16" key="1">
    <citation type="journal article" date="2019" name="Sci. Rep.">
        <title>Comparative genomics of chytrid fungi reveal insights into the obligate biotrophic and pathogenic lifestyle of Synchytrium endobioticum.</title>
        <authorList>
            <person name="van de Vossenberg B.T.L.H."/>
            <person name="Warris S."/>
            <person name="Nguyen H.D.T."/>
            <person name="van Gent-Pelzer M.P.E."/>
            <person name="Joly D.L."/>
            <person name="van de Geest H.C."/>
            <person name="Bonants P.J.M."/>
            <person name="Smith D.S."/>
            <person name="Levesque C.A."/>
            <person name="van der Lee T.A.J."/>
        </authorList>
    </citation>
    <scope>NUCLEOTIDE SEQUENCE [LARGE SCALE GENOMIC DNA]</scope>
    <source>
        <strain evidence="15 16">CBS 809.83</strain>
    </source>
</reference>
<sequence length="968" mass="108682">MVGMRLVVLAAALMPSVLVSAKDWKTCSESSHCVRNRAIADSGSAATSPYAVDSSIDFDQESGEITGKIGNSASKTKLSFKLTFLTNDAARIIIDEHDGLHNRYHEAPKFAFHRALPVTSDVKREDSSNTITFSHGLNEVVIQKQPFAIKGRRNGKEVINVNGNGWFNFEQYRKKRPDEDWSESLLVDDWLNKRDFTWIDTRPKGPASVAADITFPGFEHVYGIPEHATSLNLKTTRGPGAAYTEPFRFWNTDTYNYTTNVTTANYGAIPFMVAAKPGSAAGVMWLNPSEAWIDIYRKEGSTTSHWMSESGLVDLLFFWGNDALEVSRNFGILTGSQELPQRFSLGYHQCRYSYLTETEALEVDAGFDEYKIPYDTLWLDIDVTQGKRYFTWNYTAFPTPVRMQDILAAKGRKMVTIKDPHLAVDENYKVYTQALEQDLLIKFANGSTYEGQCWPTNIPVEQGKTLAVWPDYTKPEMMKFWAEQYKYENYENQTKILWTWNDMNEPAVFGGPDKSAPRDTLHYGDVEHRDVHNLYGALMIQASYEGHLLRDDHALRPFILTRAFFAGSQRYGAMWMGDSGSTWEHLQVASPTIQSLALSGFQFTGGDIGGFIGSPDGELLTRWYYSAIFTGFYRGHSDLGSPRREPWVRGEPYTSYIREAIRTRYTLLPFIYTSFWNNYVSPEPIVRPMFAAFPNDPKTLDMEEQYFFGRELMVKPITSPNVTETSIYLPDAEPYYNIFTWEKLQGQGEHTVAAGLNGLPAFIRGGSVVPTKHGVATGSSKTQESLPLDLVAVLSAEGSASGSMYHDDGESFSNQKGKFIWKQFTVKSDKITSRDMLAGKNNVHTNGAGVIPFSPYNAFQKWSPLKVKYITLVGAKAIKSATLNVKSKNGCHPAKEVKIIVDGCKTKLEVNVRLDVIHFQWGNVSEAAKDPEIHLGIPETLLETGEGYVLAISVSNLAVHLRSMLVCE</sequence>
<dbReference type="GO" id="GO:0005975">
    <property type="term" value="P:carbohydrate metabolic process"/>
    <property type="evidence" value="ECO:0007669"/>
    <property type="project" value="InterPro"/>
</dbReference>
<evidence type="ECO:0000256" key="1">
    <source>
        <dbReference type="ARBA" id="ARBA00004240"/>
    </source>
</evidence>
<keyword evidence="5 10" id="KW-0378">Hydrolase</keyword>
<evidence type="ECO:0000256" key="2">
    <source>
        <dbReference type="ARBA" id="ARBA00004833"/>
    </source>
</evidence>
<evidence type="ECO:0000313" key="15">
    <source>
        <dbReference type="EMBL" id="TPX54511.1"/>
    </source>
</evidence>
<keyword evidence="6" id="KW-0256">Endoplasmic reticulum</keyword>
<evidence type="ECO:0000256" key="10">
    <source>
        <dbReference type="RuleBase" id="RU361185"/>
    </source>
</evidence>
<dbReference type="CDD" id="cd06603">
    <property type="entry name" value="GH31_GANC_GANAB_alpha"/>
    <property type="match status" value="1"/>
</dbReference>
<evidence type="ECO:0000256" key="11">
    <source>
        <dbReference type="SAM" id="SignalP"/>
    </source>
</evidence>
<evidence type="ECO:0000256" key="5">
    <source>
        <dbReference type="ARBA" id="ARBA00022801"/>
    </source>
</evidence>
<gene>
    <name evidence="15" type="ORF">PhCBS80983_g05889</name>
</gene>
<evidence type="ECO:0000313" key="16">
    <source>
        <dbReference type="Proteomes" id="UP000318582"/>
    </source>
</evidence>
<feature type="domain" description="Glycosyl hydrolase family 31 C-terminal" evidence="14">
    <location>
        <begin position="683"/>
        <end position="769"/>
    </location>
</feature>
<dbReference type="PANTHER" id="PTHR22762:SF54">
    <property type="entry name" value="BCDNA.GH04962"/>
    <property type="match status" value="1"/>
</dbReference>
<name>A0A507DSS3_9FUNG</name>
<comment type="caution">
    <text evidence="15">The sequence shown here is derived from an EMBL/GenBank/DDBJ whole genome shotgun (WGS) entry which is preliminary data.</text>
</comment>
<dbReference type="SUPFAM" id="SSF74650">
    <property type="entry name" value="Galactose mutarotase-like"/>
    <property type="match status" value="1"/>
</dbReference>
<comment type="pathway">
    <text evidence="2">Glycan metabolism; N-glycan metabolism.</text>
</comment>
<evidence type="ECO:0000256" key="4">
    <source>
        <dbReference type="ARBA" id="ARBA00022729"/>
    </source>
</evidence>
<dbReference type="InterPro" id="IPR013780">
    <property type="entry name" value="Glyco_hydro_b"/>
</dbReference>
<evidence type="ECO:0000256" key="9">
    <source>
        <dbReference type="ARBA" id="ARBA00042895"/>
    </source>
</evidence>
<accession>A0A507DSS3</accession>
<organism evidence="15 16">
    <name type="scientific">Powellomyces hirtus</name>
    <dbReference type="NCBI Taxonomy" id="109895"/>
    <lineage>
        <taxon>Eukaryota</taxon>
        <taxon>Fungi</taxon>
        <taxon>Fungi incertae sedis</taxon>
        <taxon>Chytridiomycota</taxon>
        <taxon>Chytridiomycota incertae sedis</taxon>
        <taxon>Chytridiomycetes</taxon>
        <taxon>Spizellomycetales</taxon>
        <taxon>Powellomycetaceae</taxon>
        <taxon>Powellomyces</taxon>
    </lineage>
</organism>
<dbReference type="InterPro" id="IPR017853">
    <property type="entry name" value="GH"/>
</dbReference>